<dbReference type="GO" id="GO:0051603">
    <property type="term" value="P:proteolysis involved in protein catabolic process"/>
    <property type="evidence" value="ECO:0007669"/>
    <property type="project" value="TreeGrafter"/>
</dbReference>
<dbReference type="InterPro" id="IPR054734">
    <property type="entry name" value="PqqF-like_C_4"/>
</dbReference>
<dbReference type="Pfam" id="PF22456">
    <property type="entry name" value="PqqF-like_C_4"/>
    <property type="match status" value="1"/>
</dbReference>
<evidence type="ECO:0000313" key="5">
    <source>
        <dbReference type="Proteomes" id="UP001187682"/>
    </source>
</evidence>
<keyword evidence="1" id="KW-0479">Metal-binding</keyword>
<evidence type="ECO:0000259" key="2">
    <source>
        <dbReference type="Pfam" id="PF16187"/>
    </source>
</evidence>
<evidence type="ECO:0008006" key="6">
    <source>
        <dbReference type="Google" id="ProtNLM"/>
    </source>
</evidence>
<dbReference type="PANTHER" id="PTHR43690">
    <property type="entry name" value="NARDILYSIN"/>
    <property type="match status" value="1"/>
</dbReference>
<sequence length="384" mass="44602">MYTELVRDALEEFSYNKELAGLDYSVNIGSRGLCFKLSGYNDKLPELLEHVLKETLDLEIKDDRFEIIKERLIRGWANWELKMPYLQTGYYLSWLNSDRSYLVSEYTAELPKIAVESLRQYKPQLLGQLYFELLVHGNMHKEDALRLTDMVESVLQSRPLPRTQWPIQRSLVLPPRANYLYKKTLNHPDNVNHCIDYWLYTGEKGDPLTRAHTLFLGQLMGEPAFDQLRTREQLGYVVFCGVWGFATTYGFRFLVQSEKDPLYLELKINTFIESFKQTLRDMGEKEFENHQRSLVVTQQDTEVVRKFNKFEMEVFYLRKIHAASPERAKLVVQLFAHGAIRPDVPNNTVEGGNPIIIEDVRTYNAGLVASAGPKPARDVIGYED</sequence>
<name>A0AAE8SVI2_9PEZI</name>
<dbReference type="GO" id="GO:0046872">
    <property type="term" value="F:metal ion binding"/>
    <property type="evidence" value="ECO:0007669"/>
    <property type="project" value="UniProtKB-KW"/>
</dbReference>
<keyword evidence="5" id="KW-1185">Reference proteome</keyword>
<dbReference type="AlphaFoldDB" id="A0AAE8SVI2"/>
<feature type="domain" description="Peptidase M16 middle/third" evidence="2">
    <location>
        <begin position="1"/>
        <end position="108"/>
    </location>
</feature>
<proteinExistence type="predicted"/>
<dbReference type="PANTHER" id="PTHR43690:SF18">
    <property type="entry name" value="INSULIN-DEGRADING ENZYME-RELATED"/>
    <property type="match status" value="1"/>
</dbReference>
<dbReference type="EMBL" id="ONZQ02000006">
    <property type="protein sequence ID" value="SPO02474.1"/>
    <property type="molecule type" value="Genomic_DNA"/>
</dbReference>
<evidence type="ECO:0000256" key="1">
    <source>
        <dbReference type="ARBA" id="ARBA00022723"/>
    </source>
</evidence>
<organism evidence="4 5">
    <name type="scientific">Cephalotrichum gorgonifer</name>
    <dbReference type="NCBI Taxonomy" id="2041049"/>
    <lineage>
        <taxon>Eukaryota</taxon>
        <taxon>Fungi</taxon>
        <taxon>Dikarya</taxon>
        <taxon>Ascomycota</taxon>
        <taxon>Pezizomycotina</taxon>
        <taxon>Sordariomycetes</taxon>
        <taxon>Hypocreomycetidae</taxon>
        <taxon>Microascales</taxon>
        <taxon>Microascaceae</taxon>
        <taxon>Cephalotrichum</taxon>
    </lineage>
</organism>
<dbReference type="GO" id="GO:0004222">
    <property type="term" value="F:metalloendopeptidase activity"/>
    <property type="evidence" value="ECO:0007669"/>
    <property type="project" value="TreeGrafter"/>
</dbReference>
<dbReference type="Pfam" id="PF16187">
    <property type="entry name" value="Peptidase_M16_M"/>
    <property type="match status" value="1"/>
</dbReference>
<accession>A0AAE8SVI2</accession>
<dbReference type="GO" id="GO:0005739">
    <property type="term" value="C:mitochondrion"/>
    <property type="evidence" value="ECO:0007669"/>
    <property type="project" value="TreeGrafter"/>
</dbReference>
<dbReference type="Proteomes" id="UP001187682">
    <property type="component" value="Unassembled WGS sequence"/>
</dbReference>
<evidence type="ECO:0000313" key="4">
    <source>
        <dbReference type="EMBL" id="SPO02474.1"/>
    </source>
</evidence>
<evidence type="ECO:0000259" key="3">
    <source>
        <dbReference type="Pfam" id="PF22456"/>
    </source>
</evidence>
<dbReference type="GO" id="GO:0043171">
    <property type="term" value="P:peptide catabolic process"/>
    <property type="evidence" value="ECO:0007669"/>
    <property type="project" value="TreeGrafter"/>
</dbReference>
<comment type="caution">
    <text evidence="4">The sequence shown here is derived from an EMBL/GenBank/DDBJ whole genome shotgun (WGS) entry which is preliminary data.</text>
</comment>
<dbReference type="InterPro" id="IPR011249">
    <property type="entry name" value="Metalloenz_LuxS/M16"/>
</dbReference>
<dbReference type="InterPro" id="IPR050626">
    <property type="entry name" value="Peptidase_M16"/>
</dbReference>
<dbReference type="SUPFAM" id="SSF63411">
    <property type="entry name" value="LuxS/MPP-like metallohydrolase"/>
    <property type="match status" value="2"/>
</dbReference>
<dbReference type="Gene3D" id="3.30.830.10">
    <property type="entry name" value="Metalloenzyme, LuxS/M16 peptidase-like"/>
    <property type="match status" value="2"/>
</dbReference>
<feature type="domain" description="Coenzyme PQQ synthesis protein F-like C-terminal lobe" evidence="3">
    <location>
        <begin position="216"/>
        <end position="298"/>
    </location>
</feature>
<reference evidence="4" key="1">
    <citation type="submission" date="2018-03" db="EMBL/GenBank/DDBJ databases">
        <authorList>
            <person name="Guldener U."/>
        </authorList>
    </citation>
    <scope>NUCLEOTIDE SEQUENCE</scope>
</reference>
<dbReference type="GO" id="GO:0005829">
    <property type="term" value="C:cytosol"/>
    <property type="evidence" value="ECO:0007669"/>
    <property type="project" value="TreeGrafter"/>
</dbReference>
<gene>
    <name evidence="4" type="ORF">DNG_05147</name>
</gene>
<dbReference type="InterPro" id="IPR032632">
    <property type="entry name" value="Peptidase_M16_M"/>
</dbReference>
<protein>
    <recommendedName>
        <fullName evidence="6">Peptidase_M16_C domain-containing protein</fullName>
    </recommendedName>
</protein>